<dbReference type="RefSeq" id="XP_011392283.1">
    <property type="nucleotide sequence ID" value="XM_011393981.1"/>
</dbReference>
<evidence type="ECO:0000313" key="4">
    <source>
        <dbReference type="EMBL" id="KIS66217.1"/>
    </source>
</evidence>
<keyword evidence="3" id="KW-0732">Signal</keyword>
<organism evidence="4 5">
    <name type="scientific">Mycosarcoma maydis</name>
    <name type="common">Corn smut fungus</name>
    <name type="synonym">Ustilago maydis</name>
    <dbReference type="NCBI Taxonomy" id="5270"/>
    <lineage>
        <taxon>Eukaryota</taxon>
        <taxon>Fungi</taxon>
        <taxon>Dikarya</taxon>
        <taxon>Basidiomycota</taxon>
        <taxon>Ustilaginomycotina</taxon>
        <taxon>Ustilaginomycetes</taxon>
        <taxon>Ustilaginales</taxon>
        <taxon>Ustilaginaceae</taxon>
        <taxon>Mycosarcoma</taxon>
    </lineage>
</organism>
<keyword evidence="2" id="KW-0812">Transmembrane</keyword>
<dbReference type="OMA" id="GMRARAM"/>
<sequence>MVSTKTCTASVLALTLVACVDASLHRRDGSTITVQTTQFNPAIQNQGGTTNAAGTFNVSPLATSTSYQFQTLQQTSTFQLGPVNIQAANPANAGSGGTIDSGSGSGSGSGSSANGDVGGGTIVVTATAPTSTVNQISSAAAGTSSTGVATASNGLPSLALGASSSGGMRARAMVNEKGVWSASLAMLVTAMCAAFVVV</sequence>
<proteinExistence type="predicted"/>
<evidence type="ECO:0000313" key="5">
    <source>
        <dbReference type="Proteomes" id="UP000000561"/>
    </source>
</evidence>
<dbReference type="OrthoDB" id="2556728at2759"/>
<evidence type="ECO:0000256" key="1">
    <source>
        <dbReference type="SAM" id="MobiDB-lite"/>
    </source>
</evidence>
<gene>
    <name evidence="4" type="ORF">UMAG_05953</name>
</gene>
<name>A0A0D1BW16_MYCMD</name>
<keyword evidence="5" id="KW-1185">Reference proteome</keyword>
<feature type="compositionally biased region" description="Gly residues" evidence="1">
    <location>
        <begin position="94"/>
        <end position="109"/>
    </location>
</feature>
<dbReference type="Proteomes" id="UP000000561">
    <property type="component" value="Chromosome 20"/>
</dbReference>
<dbReference type="AlphaFoldDB" id="A0A0D1BW16"/>
<feature type="region of interest" description="Disordered" evidence="1">
    <location>
        <begin position="89"/>
        <end position="114"/>
    </location>
</feature>
<dbReference type="eggNOG" id="ENOG502RDRX">
    <property type="taxonomic scope" value="Eukaryota"/>
</dbReference>
<dbReference type="KEGG" id="uma:UMAG_05953"/>
<dbReference type="GeneID" id="23565697"/>
<keyword evidence="2" id="KW-0472">Membrane</keyword>
<dbReference type="PROSITE" id="PS51257">
    <property type="entry name" value="PROKAR_LIPOPROTEIN"/>
    <property type="match status" value="1"/>
</dbReference>
<feature type="chain" id="PRO_5002239310" evidence="3">
    <location>
        <begin position="23"/>
        <end position="198"/>
    </location>
</feature>
<dbReference type="EMBL" id="CM003159">
    <property type="protein sequence ID" value="KIS66217.1"/>
    <property type="molecule type" value="Genomic_DNA"/>
</dbReference>
<dbReference type="VEuPathDB" id="FungiDB:UMAG_05953"/>
<accession>A0A0D1BW16</accession>
<keyword evidence="2" id="KW-1133">Transmembrane helix</keyword>
<protein>
    <submittedName>
        <fullName evidence="4">Uncharacterized protein</fullName>
    </submittedName>
</protein>
<feature type="signal peptide" evidence="3">
    <location>
        <begin position="1"/>
        <end position="22"/>
    </location>
</feature>
<feature type="transmembrane region" description="Helical" evidence="2">
    <location>
        <begin position="178"/>
        <end position="197"/>
    </location>
</feature>
<evidence type="ECO:0000256" key="2">
    <source>
        <dbReference type="SAM" id="Phobius"/>
    </source>
</evidence>
<reference evidence="4 5" key="1">
    <citation type="journal article" date="2006" name="Nature">
        <title>Insights from the genome of the biotrophic fungal plant pathogen Ustilago maydis.</title>
        <authorList>
            <person name="Kamper J."/>
            <person name="Kahmann R."/>
            <person name="Bolker M."/>
            <person name="Ma L.J."/>
            <person name="Brefort T."/>
            <person name="Saville B.J."/>
            <person name="Banuett F."/>
            <person name="Kronstad J.W."/>
            <person name="Gold S.E."/>
            <person name="Muller O."/>
            <person name="Perlin M.H."/>
            <person name="Wosten H.A."/>
            <person name="de Vries R."/>
            <person name="Ruiz-Herrera J."/>
            <person name="Reynaga-Pena C.G."/>
            <person name="Snetselaar K."/>
            <person name="McCann M."/>
            <person name="Perez-Martin J."/>
            <person name="Feldbrugge M."/>
            <person name="Basse C.W."/>
            <person name="Steinberg G."/>
            <person name="Ibeas J.I."/>
            <person name="Holloman W."/>
            <person name="Guzman P."/>
            <person name="Farman M."/>
            <person name="Stajich J.E."/>
            <person name="Sentandreu R."/>
            <person name="Gonzalez-Prieto J.M."/>
            <person name="Kennell J.C."/>
            <person name="Molina L."/>
            <person name="Schirawski J."/>
            <person name="Mendoza-Mendoza A."/>
            <person name="Greilinger D."/>
            <person name="Munch K."/>
            <person name="Rossel N."/>
            <person name="Scherer M."/>
            <person name="Vranes M."/>
            <person name="Ladendorf O."/>
            <person name="Vincon V."/>
            <person name="Fuchs U."/>
            <person name="Sandrock B."/>
            <person name="Meng S."/>
            <person name="Ho E.C."/>
            <person name="Cahill M.J."/>
            <person name="Boyce K.J."/>
            <person name="Klose J."/>
            <person name="Klosterman S.J."/>
            <person name="Deelstra H.J."/>
            <person name="Ortiz-Castellanos L."/>
            <person name="Li W."/>
            <person name="Sanchez-Alonso P."/>
            <person name="Schreier P.H."/>
            <person name="Hauser-Hahn I."/>
            <person name="Vaupel M."/>
            <person name="Koopmann E."/>
            <person name="Friedrich G."/>
            <person name="Voss H."/>
            <person name="Schluter T."/>
            <person name="Margolis J."/>
            <person name="Platt D."/>
            <person name="Swimmer C."/>
            <person name="Gnirke A."/>
            <person name="Chen F."/>
            <person name="Vysotskaia V."/>
            <person name="Mannhaupt G."/>
            <person name="Guldener U."/>
            <person name="Munsterkotter M."/>
            <person name="Haase D."/>
            <person name="Oesterheld M."/>
            <person name="Mewes H.W."/>
            <person name="Mauceli E.W."/>
            <person name="DeCaprio D."/>
            <person name="Wade C.M."/>
            <person name="Butler J."/>
            <person name="Young S."/>
            <person name="Jaffe D.B."/>
            <person name="Calvo S."/>
            <person name="Nusbaum C."/>
            <person name="Galagan J."/>
            <person name="Birren B.W."/>
        </authorList>
    </citation>
    <scope>NUCLEOTIDE SEQUENCE [LARGE SCALE GENOMIC DNA]</scope>
    <source>
        <strain evidence="5">DSM 14603 / FGSC 9021 / UM521</strain>
    </source>
</reference>
<dbReference type="InParanoid" id="A0A0D1BW16"/>
<evidence type="ECO:0000256" key="3">
    <source>
        <dbReference type="SAM" id="SignalP"/>
    </source>
</evidence>